<keyword evidence="5" id="KW-0456">Lyase</keyword>
<name>A0ABX5LPL4_9BACT</name>
<dbReference type="SUPFAM" id="SSF51126">
    <property type="entry name" value="Pectin lyase-like"/>
    <property type="match status" value="1"/>
</dbReference>
<keyword evidence="2" id="KW-0325">Glycoprotein</keyword>
<evidence type="ECO:0000256" key="1">
    <source>
        <dbReference type="ARBA" id="ARBA00022723"/>
    </source>
</evidence>
<evidence type="ECO:0000256" key="4">
    <source>
        <dbReference type="SAM" id="SignalP"/>
    </source>
</evidence>
<keyword evidence="6" id="KW-1185">Reference proteome</keyword>
<evidence type="ECO:0000313" key="5">
    <source>
        <dbReference type="EMBL" id="PWL00136.1"/>
    </source>
</evidence>
<protein>
    <submittedName>
        <fullName evidence="5">Pectate lyase</fullName>
    </submittedName>
</protein>
<dbReference type="InterPro" id="IPR011050">
    <property type="entry name" value="Pectin_lyase_fold/virulence"/>
</dbReference>
<dbReference type="InterPro" id="IPR052063">
    <property type="entry name" value="Polysaccharide_Lyase_1"/>
</dbReference>
<dbReference type="InterPro" id="IPR012334">
    <property type="entry name" value="Pectin_lyas_fold"/>
</dbReference>
<proteinExistence type="predicted"/>
<dbReference type="Pfam" id="PF17963">
    <property type="entry name" value="Big_9"/>
    <property type="match status" value="1"/>
</dbReference>
<feature type="region of interest" description="Disordered" evidence="3">
    <location>
        <begin position="514"/>
        <end position="534"/>
    </location>
</feature>
<keyword evidence="1" id="KW-0479">Metal-binding</keyword>
<evidence type="ECO:0000256" key="2">
    <source>
        <dbReference type="ARBA" id="ARBA00023180"/>
    </source>
</evidence>
<reference evidence="5 6" key="1">
    <citation type="submission" date="2018-05" db="EMBL/GenBank/DDBJ databases">
        <title>Animal gut microbial communities from fecal samples from Wisconsin, USA.</title>
        <authorList>
            <person name="Neumann A."/>
        </authorList>
    </citation>
    <scope>NUCLEOTIDE SEQUENCE [LARGE SCALE GENOMIC DNA]</scope>
    <source>
        <strain evidence="5 6">UWS4</strain>
    </source>
</reference>
<keyword evidence="4" id="KW-0732">Signal</keyword>
<comment type="caution">
    <text evidence="5">The sequence shown here is derived from an EMBL/GenBank/DDBJ whole genome shotgun (WGS) entry which is preliminary data.</text>
</comment>
<accession>A0ABX5LPL4</accession>
<dbReference type="PANTHER" id="PTHR42970:SF1">
    <property type="entry name" value="PECTATE LYASE C-RELATED"/>
    <property type="match status" value="1"/>
</dbReference>
<dbReference type="PANTHER" id="PTHR42970">
    <property type="entry name" value="PECTATE LYASE C-RELATED"/>
    <property type="match status" value="1"/>
</dbReference>
<dbReference type="EMBL" id="QGHD01000012">
    <property type="protein sequence ID" value="PWL00136.1"/>
    <property type="molecule type" value="Genomic_DNA"/>
</dbReference>
<dbReference type="Proteomes" id="UP000245523">
    <property type="component" value="Unassembled WGS sequence"/>
</dbReference>
<dbReference type="Gene3D" id="2.60.40.3440">
    <property type="match status" value="1"/>
</dbReference>
<feature type="compositionally biased region" description="Low complexity" evidence="3">
    <location>
        <begin position="517"/>
        <end position="534"/>
    </location>
</feature>
<evidence type="ECO:0000313" key="6">
    <source>
        <dbReference type="Proteomes" id="UP000245523"/>
    </source>
</evidence>
<dbReference type="RefSeq" id="WP_233244601.1">
    <property type="nucleotide sequence ID" value="NZ_JAXEIU010000020.1"/>
</dbReference>
<feature type="chain" id="PRO_5045776263" evidence="4">
    <location>
        <begin position="25"/>
        <end position="729"/>
    </location>
</feature>
<dbReference type="Gene3D" id="2.160.20.10">
    <property type="entry name" value="Single-stranded right-handed beta-helix, Pectin lyase-like"/>
    <property type="match status" value="1"/>
</dbReference>
<gene>
    <name evidence="5" type="ORF">B0H50_1126</name>
</gene>
<feature type="signal peptide" evidence="4">
    <location>
        <begin position="1"/>
        <end position="24"/>
    </location>
</feature>
<organism evidence="5 6">
    <name type="scientific">Hallerella porci</name>
    <dbReference type="NCBI Taxonomy" id="1945871"/>
    <lineage>
        <taxon>Bacteria</taxon>
        <taxon>Pseudomonadati</taxon>
        <taxon>Fibrobacterota</taxon>
        <taxon>Fibrobacteria</taxon>
        <taxon>Fibrobacterales</taxon>
        <taxon>Fibrobacteraceae</taxon>
        <taxon>Hallerella</taxon>
    </lineage>
</organism>
<dbReference type="GO" id="GO:0016829">
    <property type="term" value="F:lyase activity"/>
    <property type="evidence" value="ECO:0007669"/>
    <property type="project" value="UniProtKB-KW"/>
</dbReference>
<sequence length="729" mass="78748">MRFCLKNLSAVLCFSILGLTNAGAEPLAFPEALGFGANVTGGRNGKVYHVTNLNDSGAGSFRDAVSQSNRIVVFDVSGIINLKTAVSIKSNITIAGQTAPGEGIAIHGGKLSTGKQSNIIIRYLRIRPGENTASTKDDALNLYDSKNVIIDHCSVELAPWNNFGGSSDNANYRITGITVQNSLIANPIGQQFGAHIESVDGTWAWYYNAFINTHNRNPLDKINDIFVNNVHYNYEAGYTTHTSTKFKHDIINNYFVYGPKGSNTWFQVDKNQSIYESGNMVDNNRDGKLNGSGTKVSWYQGVGNLLNEPWSDVTKNCPILNAQTAWRYVNSQSGVLPYDDIDSLIWYQASTLGKAGALVKSVSAMGIKTNNGWGEVITGKAETDSDKDGIPDYFEKAMGYNANKDDATTKESDGYLRIEKYINWLGAMHTRVLQNSEVKFDLKKITKGFQDAAPTYQVSDAKSGTVTLENGSVAKFKPAANFTGLASFKYNVKGNDGSDYTGRIEVLVEPSNITPVSSSSTAKSSSSAAPTSSSSNVQASIVKNGAGSQYQTITLGESIVPFAYAFSGCSGVKISGMPAGIDTLTKVSESKIYISGTPTQAGTFTYKVKTVGAIENISREAILVVNDSSKIDTAIIDTATIDTTEVDTTTGIFVRNLHFENQAQFNLRTGELFSPRAGFAKVYVLDLQGRIVKKFTGNVHAGITNLDMKIGEMAKGKYIAKVEVKSIQN</sequence>
<evidence type="ECO:0000256" key="3">
    <source>
        <dbReference type="SAM" id="MobiDB-lite"/>
    </source>
</evidence>